<dbReference type="InterPro" id="IPR052155">
    <property type="entry name" value="Biofilm_reg_signaling"/>
</dbReference>
<evidence type="ECO:0000259" key="3">
    <source>
        <dbReference type="PROSITE" id="PS50887"/>
    </source>
</evidence>
<feature type="domain" description="PAS" evidence="2">
    <location>
        <begin position="238"/>
        <end position="302"/>
    </location>
</feature>
<protein>
    <submittedName>
        <fullName evidence="4">Sensor domain-containing diguanylate cyclase</fullName>
    </submittedName>
</protein>
<dbReference type="SMART" id="SM00091">
    <property type="entry name" value="PAS"/>
    <property type="match status" value="1"/>
</dbReference>
<feature type="domain" description="GGDEF" evidence="3">
    <location>
        <begin position="392"/>
        <end position="530"/>
    </location>
</feature>
<dbReference type="InterPro" id="IPR029787">
    <property type="entry name" value="Nucleotide_cyclase"/>
</dbReference>
<keyword evidence="1" id="KW-0472">Membrane</keyword>
<dbReference type="InterPro" id="IPR035965">
    <property type="entry name" value="PAS-like_dom_sf"/>
</dbReference>
<dbReference type="SUPFAM" id="SSF55073">
    <property type="entry name" value="Nucleotide cyclase"/>
    <property type="match status" value="1"/>
</dbReference>
<dbReference type="InterPro" id="IPR000160">
    <property type="entry name" value="GGDEF_dom"/>
</dbReference>
<organism evidence="4 5">
    <name type="scientific">Vreelandella titanicae</name>
    <dbReference type="NCBI Taxonomy" id="664683"/>
    <lineage>
        <taxon>Bacteria</taxon>
        <taxon>Pseudomonadati</taxon>
        <taxon>Pseudomonadota</taxon>
        <taxon>Gammaproteobacteria</taxon>
        <taxon>Oceanospirillales</taxon>
        <taxon>Halomonadaceae</taxon>
        <taxon>Vreelandella</taxon>
    </lineage>
</organism>
<dbReference type="PROSITE" id="PS50887">
    <property type="entry name" value="GGDEF"/>
    <property type="match status" value="1"/>
</dbReference>
<dbReference type="PROSITE" id="PS50112">
    <property type="entry name" value="PAS"/>
    <property type="match status" value="1"/>
</dbReference>
<dbReference type="PANTHER" id="PTHR44757:SF2">
    <property type="entry name" value="BIOFILM ARCHITECTURE MAINTENANCE PROTEIN MBAA"/>
    <property type="match status" value="1"/>
</dbReference>
<sequence length="542" mass="60331">MLILIATFRRIVSMPHSSTTGSAPGLRSGFHRDHHVTVKRLHSEKVRLLYDNLWQPVLSSVLAGMLLVAAMWPVVASWVLLTWLAVLTFVSFARLALAYYFRRLPAQQQQRRRWLYRFSAGAIAAGCVWGVGCIVLFTGENHGQVAALSIVLAGIAAGGVTTLSAVWWVALGFVLPILLPLLVQFLLLGSPLAILIGAMLSLFLGLIVTTSRRLSRIIHDNIALRVSMSAREAQLQESENRYRSIFQHSPLGVLHFDGQGYVTDCNSKLLEILDVNRAQLLGYRMLSRSADPEVANAVRNALAKGTGYYEGTYYLPKASAGTPLRAFFNGVHSASNEMVGGVAIIEDFTERKRAEAIIYRQAFYDSLTNLPNRRLFIERLESLCDEKHKGLQSGLLMFLDMDRFKLINDTLGHATGDNLLVQVARRLESCLSEGDIAARLSGDEFVLLALFDEPSAQRLEECAESYMLKVQQALSQPYRLASHDTDVTPSIGYTCFTTVACDHEEVLKQADIAMYRAKTEGRAQLCRYQPWMRDKQCSDPNA</sequence>
<feature type="transmembrane region" description="Helical" evidence="1">
    <location>
        <begin position="53"/>
        <end position="72"/>
    </location>
</feature>
<gene>
    <name evidence="4" type="ORF">FQP89_09815</name>
</gene>
<feature type="transmembrane region" description="Helical" evidence="1">
    <location>
        <begin position="78"/>
        <end position="102"/>
    </location>
</feature>
<proteinExistence type="predicted"/>
<evidence type="ECO:0000313" key="5">
    <source>
        <dbReference type="Proteomes" id="UP000317288"/>
    </source>
</evidence>
<dbReference type="AlphaFoldDB" id="A0A558J7N0"/>
<dbReference type="InterPro" id="IPR013656">
    <property type="entry name" value="PAS_4"/>
</dbReference>
<name>A0A558J7N0_9GAMM</name>
<evidence type="ECO:0000313" key="4">
    <source>
        <dbReference type="EMBL" id="TVU89646.1"/>
    </source>
</evidence>
<dbReference type="NCBIfam" id="TIGR00254">
    <property type="entry name" value="GGDEF"/>
    <property type="match status" value="1"/>
</dbReference>
<dbReference type="Pfam" id="PF08448">
    <property type="entry name" value="PAS_4"/>
    <property type="match status" value="1"/>
</dbReference>
<dbReference type="CDD" id="cd01949">
    <property type="entry name" value="GGDEF"/>
    <property type="match status" value="1"/>
</dbReference>
<evidence type="ECO:0000256" key="1">
    <source>
        <dbReference type="SAM" id="Phobius"/>
    </source>
</evidence>
<dbReference type="PANTHER" id="PTHR44757">
    <property type="entry name" value="DIGUANYLATE CYCLASE DGCP"/>
    <property type="match status" value="1"/>
</dbReference>
<dbReference type="Proteomes" id="UP000317288">
    <property type="component" value="Unassembled WGS sequence"/>
</dbReference>
<dbReference type="InterPro" id="IPR000014">
    <property type="entry name" value="PAS"/>
</dbReference>
<accession>A0A558J7N0</accession>
<dbReference type="SUPFAM" id="SSF55785">
    <property type="entry name" value="PYP-like sensor domain (PAS domain)"/>
    <property type="match status" value="1"/>
</dbReference>
<feature type="transmembrane region" description="Helical" evidence="1">
    <location>
        <begin position="192"/>
        <end position="209"/>
    </location>
</feature>
<keyword evidence="1" id="KW-0812">Transmembrane</keyword>
<dbReference type="Gene3D" id="3.30.450.20">
    <property type="entry name" value="PAS domain"/>
    <property type="match status" value="1"/>
</dbReference>
<dbReference type="SMART" id="SM00267">
    <property type="entry name" value="GGDEF"/>
    <property type="match status" value="1"/>
</dbReference>
<comment type="caution">
    <text evidence="4">The sequence shown here is derived from an EMBL/GenBank/DDBJ whole genome shotgun (WGS) entry which is preliminary data.</text>
</comment>
<keyword evidence="1" id="KW-1133">Transmembrane helix</keyword>
<feature type="transmembrane region" description="Helical" evidence="1">
    <location>
        <begin position="143"/>
        <end position="160"/>
    </location>
</feature>
<reference evidence="4 5" key="1">
    <citation type="submission" date="2019-07" db="EMBL/GenBank/DDBJ databases">
        <title>Diversity of Bacteria from Kongsfjorden, Arctic.</title>
        <authorList>
            <person name="Yu Y."/>
        </authorList>
    </citation>
    <scope>NUCLEOTIDE SEQUENCE [LARGE SCALE GENOMIC DNA]</scope>
    <source>
        <strain evidence="4 5">SM1922</strain>
    </source>
</reference>
<dbReference type="Pfam" id="PF00990">
    <property type="entry name" value="GGDEF"/>
    <property type="match status" value="1"/>
</dbReference>
<dbReference type="Gene3D" id="3.30.70.270">
    <property type="match status" value="1"/>
</dbReference>
<dbReference type="EMBL" id="VNFE01000003">
    <property type="protein sequence ID" value="TVU89646.1"/>
    <property type="molecule type" value="Genomic_DNA"/>
</dbReference>
<dbReference type="NCBIfam" id="TIGR00229">
    <property type="entry name" value="sensory_box"/>
    <property type="match status" value="1"/>
</dbReference>
<evidence type="ECO:0000259" key="2">
    <source>
        <dbReference type="PROSITE" id="PS50112"/>
    </source>
</evidence>
<dbReference type="InterPro" id="IPR043128">
    <property type="entry name" value="Rev_trsase/Diguanyl_cyclase"/>
</dbReference>
<feature type="transmembrane region" description="Helical" evidence="1">
    <location>
        <begin position="114"/>
        <end position="137"/>
    </location>
</feature>